<proteinExistence type="predicted"/>
<keyword evidence="2" id="KW-1185">Reference proteome</keyword>
<comment type="caution">
    <text evidence="1">The sequence shown here is derived from an EMBL/GenBank/DDBJ whole genome shotgun (WGS) entry which is preliminary data.</text>
</comment>
<dbReference type="STRING" id="1783.BST44_27960"/>
<evidence type="ECO:0000313" key="2">
    <source>
        <dbReference type="Proteomes" id="UP000192601"/>
    </source>
</evidence>
<reference evidence="1 2" key="1">
    <citation type="submission" date="2017-02" db="EMBL/GenBank/DDBJ databases">
        <title>The new phylogeny of genus Mycobacterium.</title>
        <authorList>
            <person name="Tortoli E."/>
            <person name="Trovato A."/>
            <person name="Cirillo D.M."/>
        </authorList>
    </citation>
    <scope>NUCLEOTIDE SEQUENCE [LARGE SCALE GENOMIC DNA]</scope>
    <source>
        <strain evidence="1 2">DSM 43992</strain>
    </source>
</reference>
<evidence type="ECO:0000313" key="1">
    <source>
        <dbReference type="EMBL" id="ORB66489.1"/>
    </source>
</evidence>
<dbReference type="EMBL" id="MVIJ01000089">
    <property type="protein sequence ID" value="ORB66489.1"/>
    <property type="molecule type" value="Genomic_DNA"/>
</dbReference>
<dbReference type="Proteomes" id="UP000192601">
    <property type="component" value="Unassembled WGS sequence"/>
</dbReference>
<accession>A0A1X0JU76</accession>
<protein>
    <submittedName>
        <fullName evidence="1">Uncharacterized protein</fullName>
    </submittedName>
</protein>
<dbReference type="AlphaFoldDB" id="A0A1X0JU76"/>
<organism evidence="1 2">
    <name type="scientific">Mycobacterium scrofulaceum</name>
    <dbReference type="NCBI Taxonomy" id="1783"/>
    <lineage>
        <taxon>Bacteria</taxon>
        <taxon>Bacillati</taxon>
        <taxon>Actinomycetota</taxon>
        <taxon>Actinomycetes</taxon>
        <taxon>Mycobacteriales</taxon>
        <taxon>Mycobacteriaceae</taxon>
        <taxon>Mycobacterium</taxon>
    </lineage>
</organism>
<sequence>MELGLGAVDVALERGAILTSAGPSEPLAKLITSPTHRAVATTADPAVIHANGSRRRFGAGRDGDGE</sequence>
<name>A0A1X0JU76_MYCSC</name>
<gene>
    <name evidence="1" type="ORF">BST44_27960</name>
</gene>